<dbReference type="Gene3D" id="3.90.1150.10">
    <property type="entry name" value="Aspartate Aminotransferase, domain 1"/>
    <property type="match status" value="1"/>
</dbReference>
<keyword evidence="5" id="KW-0963">Cytoplasm</keyword>
<evidence type="ECO:0000256" key="4">
    <source>
        <dbReference type="ARBA" id="ARBA00011738"/>
    </source>
</evidence>
<evidence type="ECO:0000259" key="12">
    <source>
        <dbReference type="Pfam" id="PF00266"/>
    </source>
</evidence>
<evidence type="ECO:0000256" key="6">
    <source>
        <dbReference type="ARBA" id="ARBA00022679"/>
    </source>
</evidence>
<keyword evidence="6" id="KW-0808">Transferase</keyword>
<keyword evidence="7" id="KW-0663">Pyridoxal phosphate</keyword>
<dbReference type="PANTHER" id="PTHR11601">
    <property type="entry name" value="CYSTEINE DESULFURYLASE FAMILY MEMBER"/>
    <property type="match status" value="1"/>
</dbReference>
<evidence type="ECO:0000313" key="13">
    <source>
        <dbReference type="EMBL" id="KAF6497573.1"/>
    </source>
</evidence>
<keyword evidence="8 13" id="KW-0456">Lyase</keyword>
<dbReference type="GO" id="GO:0009000">
    <property type="term" value="F:selenocysteine lyase activity"/>
    <property type="evidence" value="ECO:0007669"/>
    <property type="project" value="UniProtKB-EC"/>
</dbReference>
<keyword evidence="14" id="KW-1185">Reference proteome</keyword>
<comment type="function">
    <text evidence="9">Catalyzes the decomposition of L-selenocysteine to L-alanine and elemental selenium.</text>
</comment>
<comment type="cofactor">
    <cofactor evidence="1">
        <name>pyridoxal 5'-phosphate</name>
        <dbReference type="ChEBI" id="CHEBI:597326"/>
    </cofactor>
</comment>
<proteinExistence type="inferred from homology"/>
<evidence type="ECO:0000256" key="1">
    <source>
        <dbReference type="ARBA" id="ARBA00001933"/>
    </source>
</evidence>
<evidence type="ECO:0000256" key="11">
    <source>
        <dbReference type="ARBA" id="ARBA00040554"/>
    </source>
</evidence>
<dbReference type="Pfam" id="PF00266">
    <property type="entry name" value="Aminotran_5"/>
    <property type="match status" value="1"/>
</dbReference>
<dbReference type="InterPro" id="IPR015422">
    <property type="entry name" value="PyrdxlP-dep_Trfase_small"/>
</dbReference>
<dbReference type="GO" id="GO:0005829">
    <property type="term" value="C:cytosol"/>
    <property type="evidence" value="ECO:0007669"/>
    <property type="project" value="UniProtKB-SubCell"/>
</dbReference>
<gene>
    <name evidence="13" type="ORF">HJG63_017232</name>
</gene>
<sequence>MDYNATTPLEPEVIQAVTEAMREAWGNPSSPYPAGRKAKDIISAARANLAQMIGGEPQDIVFTSGGTESNNLVIHSVLRHFHKTHTSSGDAEHHSPGERAVPHIVTCNVEHDSIRLPLEHLEEEQMAAVTFVPVSKVNGRAEVDDILAAVRPATCLVTIMLANNETGVVMPIPELGQRVRALNQQRAAAGLPPILLHTDAAQALGKRRVDVADLAVDFLTIVGHKFYGPRIGALYVRGLGALTPLHPMLFGGGQERSFRPGTENTPMIAGLGKAEFGKKVHLNSQFPGTERLPNTCNFSIRGPQLQGRLVLAQCRTLLASVGAACHSDHGDRPSPVLLSCGVPFDVARNALRLSVGRGTTKAEVDLVVQDLKQAVARLEGQA</sequence>
<dbReference type="EMBL" id="JACASE010000002">
    <property type="protein sequence ID" value="KAF6497573.1"/>
    <property type="molecule type" value="Genomic_DNA"/>
</dbReference>
<evidence type="ECO:0000256" key="8">
    <source>
        <dbReference type="ARBA" id="ARBA00023239"/>
    </source>
</evidence>
<comment type="subunit">
    <text evidence="4">Homodimer.</text>
</comment>
<evidence type="ECO:0000256" key="3">
    <source>
        <dbReference type="ARBA" id="ARBA00009236"/>
    </source>
</evidence>
<protein>
    <recommendedName>
        <fullName evidence="11">Selenocysteine lyase</fullName>
        <ecNumber evidence="10">4.4.1.16</ecNumber>
    </recommendedName>
</protein>
<dbReference type="InterPro" id="IPR015424">
    <property type="entry name" value="PyrdxlP-dep_Trfase"/>
</dbReference>
<dbReference type="Gene3D" id="1.10.260.50">
    <property type="match status" value="1"/>
</dbReference>
<dbReference type="Gene3D" id="3.40.640.10">
    <property type="entry name" value="Type I PLP-dependent aspartate aminotransferase-like (Major domain)"/>
    <property type="match status" value="1"/>
</dbReference>
<evidence type="ECO:0000256" key="5">
    <source>
        <dbReference type="ARBA" id="ARBA00022490"/>
    </source>
</evidence>
<dbReference type="PIRSF" id="PIRSF005572">
    <property type="entry name" value="NifS"/>
    <property type="match status" value="1"/>
</dbReference>
<dbReference type="AlphaFoldDB" id="A0A7J8JKZ0"/>
<evidence type="ECO:0000256" key="2">
    <source>
        <dbReference type="ARBA" id="ARBA00004514"/>
    </source>
</evidence>
<comment type="subcellular location">
    <subcellularLocation>
        <location evidence="2">Cytoplasm</location>
        <location evidence="2">Cytosol</location>
    </subcellularLocation>
</comment>
<dbReference type="InterPro" id="IPR015421">
    <property type="entry name" value="PyrdxlP-dep_Trfase_major"/>
</dbReference>
<dbReference type="GO" id="GO:0016740">
    <property type="term" value="F:transferase activity"/>
    <property type="evidence" value="ECO:0007669"/>
    <property type="project" value="UniProtKB-KW"/>
</dbReference>
<evidence type="ECO:0000256" key="9">
    <source>
        <dbReference type="ARBA" id="ARBA00037407"/>
    </source>
</evidence>
<dbReference type="Proteomes" id="UP000593571">
    <property type="component" value="Unassembled WGS sequence"/>
</dbReference>
<evidence type="ECO:0000256" key="10">
    <source>
        <dbReference type="ARBA" id="ARBA00039054"/>
    </source>
</evidence>
<accession>A0A7J8JKZ0</accession>
<dbReference type="FunFam" id="3.90.1150.10:FF:000065">
    <property type="entry name" value="Selenocysteine lyase"/>
    <property type="match status" value="1"/>
</dbReference>
<reference evidence="13 14" key="1">
    <citation type="journal article" date="2020" name="Nature">
        <title>Six reference-quality genomes reveal evolution of bat adaptations.</title>
        <authorList>
            <person name="Jebb D."/>
            <person name="Huang Z."/>
            <person name="Pippel M."/>
            <person name="Hughes G.M."/>
            <person name="Lavrichenko K."/>
            <person name="Devanna P."/>
            <person name="Winkler S."/>
            <person name="Jermiin L.S."/>
            <person name="Skirmuntt E.C."/>
            <person name="Katzourakis A."/>
            <person name="Burkitt-Gray L."/>
            <person name="Ray D.A."/>
            <person name="Sullivan K.A.M."/>
            <person name="Roscito J.G."/>
            <person name="Kirilenko B.M."/>
            <person name="Davalos L.M."/>
            <person name="Corthals A.P."/>
            <person name="Power M.L."/>
            <person name="Jones G."/>
            <person name="Ransome R.D."/>
            <person name="Dechmann D.K.N."/>
            <person name="Locatelli A.G."/>
            <person name="Puechmaille S.J."/>
            <person name="Fedrigo O."/>
            <person name="Jarvis E.D."/>
            <person name="Hiller M."/>
            <person name="Vernes S.C."/>
            <person name="Myers E.W."/>
            <person name="Teeling E.C."/>
        </authorList>
    </citation>
    <scope>NUCLEOTIDE SEQUENCE [LARGE SCALE GENOMIC DNA]</scope>
    <source>
        <strain evidence="13">MRouAeg1</strain>
        <tissue evidence="13">Muscle</tissue>
    </source>
</reference>
<dbReference type="InterPro" id="IPR000192">
    <property type="entry name" value="Aminotrans_V_dom"/>
</dbReference>
<dbReference type="EC" id="4.4.1.16" evidence="10"/>
<dbReference type="InterPro" id="IPR016454">
    <property type="entry name" value="Cysteine_dSase"/>
</dbReference>
<dbReference type="FunFam" id="3.40.640.10:FF:000083">
    <property type="entry name" value="Selenocysteine lyase"/>
    <property type="match status" value="1"/>
</dbReference>
<comment type="similarity">
    <text evidence="3">Belongs to the class-V pyridoxal-phosphate-dependent aminotransferase family.</text>
</comment>
<dbReference type="SUPFAM" id="SSF53383">
    <property type="entry name" value="PLP-dependent transferases"/>
    <property type="match status" value="1"/>
</dbReference>
<evidence type="ECO:0000256" key="7">
    <source>
        <dbReference type="ARBA" id="ARBA00022898"/>
    </source>
</evidence>
<feature type="domain" description="Aminotransferase class V" evidence="12">
    <location>
        <begin position="2"/>
        <end position="274"/>
    </location>
</feature>
<dbReference type="PANTHER" id="PTHR11601:SF62">
    <property type="entry name" value="SELENOCYSTEINE LYASE"/>
    <property type="match status" value="1"/>
</dbReference>
<comment type="caution">
    <text evidence="13">The sequence shown here is derived from an EMBL/GenBank/DDBJ whole genome shotgun (WGS) entry which is preliminary data.</text>
</comment>
<evidence type="ECO:0000313" key="14">
    <source>
        <dbReference type="Proteomes" id="UP000593571"/>
    </source>
</evidence>
<name>A0A7J8JKZ0_ROUAE</name>
<organism evidence="13 14">
    <name type="scientific">Rousettus aegyptiacus</name>
    <name type="common">Egyptian fruit bat</name>
    <name type="synonym">Pteropus aegyptiacus</name>
    <dbReference type="NCBI Taxonomy" id="9407"/>
    <lineage>
        <taxon>Eukaryota</taxon>
        <taxon>Metazoa</taxon>
        <taxon>Chordata</taxon>
        <taxon>Craniata</taxon>
        <taxon>Vertebrata</taxon>
        <taxon>Euteleostomi</taxon>
        <taxon>Mammalia</taxon>
        <taxon>Eutheria</taxon>
        <taxon>Laurasiatheria</taxon>
        <taxon>Chiroptera</taxon>
        <taxon>Yinpterochiroptera</taxon>
        <taxon>Pteropodoidea</taxon>
        <taxon>Pteropodidae</taxon>
        <taxon>Rousettinae</taxon>
        <taxon>Rousettus</taxon>
    </lineage>
</organism>